<organism evidence="11 12">
    <name type="scientific">Littorina saxatilis</name>
    <dbReference type="NCBI Taxonomy" id="31220"/>
    <lineage>
        <taxon>Eukaryota</taxon>
        <taxon>Metazoa</taxon>
        <taxon>Spiralia</taxon>
        <taxon>Lophotrochozoa</taxon>
        <taxon>Mollusca</taxon>
        <taxon>Gastropoda</taxon>
        <taxon>Caenogastropoda</taxon>
        <taxon>Littorinimorpha</taxon>
        <taxon>Littorinoidea</taxon>
        <taxon>Littorinidae</taxon>
        <taxon>Littorina</taxon>
    </lineage>
</organism>
<keyword evidence="8" id="KW-0325">Glycoprotein</keyword>
<feature type="compositionally biased region" description="Basic and acidic residues" evidence="10">
    <location>
        <begin position="440"/>
        <end position="450"/>
    </location>
</feature>
<sequence length="506" mass="58251">MAVAKNWKAGLVFAFFLSAVGIVYFGYFYCGSNCALKGNSSPSLRSNYDAYFAGRFLQNKFSGNELDKDYDLDLDEDVIVFLHIQKTGGSTFGKHLVENMEVDPPCNCYKMVKKHCDCLTKNKHVWLFSRYSTGWKCGLHADWTELKTCVDNWFQTTRGVKKRRYHYITLLRDPVSRFLSEWMHVRRGATWKKATLKCNGREATLEEVPFCYADEDWRGVTLEQFIKCPHNLAFNRQSRMMANLSKVNCYNTSGLTDVERDRRILESAKQNLVDLAFFGLVEFQTYTQFLFEHTLNINFINDFVQHNLTHSSGYNVSAEELRRIAALNQVDIELYQFAKDLFLQRVKQAYLDEELPVPEDLMHLTSVQAIEVEGGQGGHEGPPGSVEGDAMSDSPEHIELDETDTRDALAQQVAGHIFQHSGLPAKAPYPKLEARLGEQGFSDHGDKFSKGDSFNTVGERDPHYREKLKKSRKARAQDQSFDAERFQRHQQFRKRQRALHTQQEYS</sequence>
<dbReference type="Pfam" id="PF03567">
    <property type="entry name" value="Sulfotransfer_2"/>
    <property type="match status" value="1"/>
</dbReference>
<evidence type="ECO:0000313" key="11">
    <source>
        <dbReference type="EMBL" id="KAK7090337.1"/>
    </source>
</evidence>
<proteinExistence type="inferred from homology"/>
<dbReference type="FunFam" id="3.40.50.300:FF:000347">
    <property type="entry name" value="Heparan-sulfate 6-O-sulfotransferase"/>
    <property type="match status" value="1"/>
</dbReference>
<evidence type="ECO:0000256" key="1">
    <source>
        <dbReference type="ARBA" id="ARBA00004606"/>
    </source>
</evidence>
<evidence type="ECO:0000256" key="10">
    <source>
        <dbReference type="SAM" id="MobiDB-lite"/>
    </source>
</evidence>
<gene>
    <name evidence="11" type="ORF">V1264_010148</name>
</gene>
<dbReference type="SUPFAM" id="SSF52540">
    <property type="entry name" value="P-loop containing nucleoside triphosphate hydrolases"/>
    <property type="match status" value="1"/>
</dbReference>
<keyword evidence="7 9" id="KW-0472">Membrane</keyword>
<evidence type="ECO:0000256" key="4">
    <source>
        <dbReference type="ARBA" id="ARBA00022692"/>
    </source>
</evidence>
<feature type="region of interest" description="Disordered" evidence="10">
    <location>
        <begin position="373"/>
        <end position="393"/>
    </location>
</feature>
<reference evidence="11 12" key="1">
    <citation type="submission" date="2024-02" db="EMBL/GenBank/DDBJ databases">
        <title>Chromosome-scale genome assembly of the rough periwinkle Littorina saxatilis.</title>
        <authorList>
            <person name="De Jode A."/>
            <person name="Faria R."/>
            <person name="Formenti G."/>
            <person name="Sims Y."/>
            <person name="Smith T.P."/>
            <person name="Tracey A."/>
            <person name="Wood J.M.D."/>
            <person name="Zagrodzka Z.B."/>
            <person name="Johannesson K."/>
            <person name="Butlin R.K."/>
            <person name="Leder E.H."/>
        </authorList>
    </citation>
    <scope>NUCLEOTIDE SEQUENCE [LARGE SCALE GENOMIC DNA]</scope>
    <source>
        <strain evidence="11">Snail1</strain>
        <tissue evidence="11">Muscle</tissue>
    </source>
</reference>
<dbReference type="PANTHER" id="PTHR12812">
    <property type="entry name" value="HEPARAN SULFATE 6-O-SULFOTRANSFERASE 3"/>
    <property type="match status" value="1"/>
</dbReference>
<keyword evidence="5 9" id="KW-0735">Signal-anchor</keyword>
<dbReference type="AlphaFoldDB" id="A0AAN9ANS9"/>
<evidence type="ECO:0000256" key="6">
    <source>
        <dbReference type="ARBA" id="ARBA00022989"/>
    </source>
</evidence>
<evidence type="ECO:0000313" key="12">
    <source>
        <dbReference type="Proteomes" id="UP001374579"/>
    </source>
</evidence>
<dbReference type="GO" id="GO:0016020">
    <property type="term" value="C:membrane"/>
    <property type="evidence" value="ECO:0007669"/>
    <property type="project" value="UniProtKB-SubCell"/>
</dbReference>
<keyword evidence="3 9" id="KW-0808">Transferase</keyword>
<evidence type="ECO:0000256" key="7">
    <source>
        <dbReference type="ARBA" id="ARBA00023136"/>
    </source>
</evidence>
<dbReference type="Proteomes" id="UP001374579">
    <property type="component" value="Unassembled WGS sequence"/>
</dbReference>
<dbReference type="PANTHER" id="PTHR12812:SF0">
    <property type="entry name" value="HEPARAN-SULFATE 6-O-SULFOTRANSFERASE"/>
    <property type="match status" value="1"/>
</dbReference>
<dbReference type="GO" id="GO:0017095">
    <property type="term" value="F:heparan sulfate 6-sulfotransferase activity"/>
    <property type="evidence" value="ECO:0007669"/>
    <property type="project" value="TreeGrafter"/>
</dbReference>
<dbReference type="InterPro" id="IPR010635">
    <property type="entry name" value="Heparan_SO4-6-sulfoTrfase"/>
</dbReference>
<evidence type="ECO:0000256" key="2">
    <source>
        <dbReference type="ARBA" id="ARBA00010109"/>
    </source>
</evidence>
<dbReference type="EMBL" id="JBAMIC010000024">
    <property type="protein sequence ID" value="KAK7090337.1"/>
    <property type="molecule type" value="Genomic_DNA"/>
</dbReference>
<comment type="caution">
    <text evidence="11">The sequence shown here is derived from an EMBL/GenBank/DDBJ whole genome shotgun (WGS) entry which is preliminary data.</text>
</comment>
<evidence type="ECO:0000256" key="3">
    <source>
        <dbReference type="ARBA" id="ARBA00022679"/>
    </source>
</evidence>
<keyword evidence="4 9" id="KW-0812">Transmembrane</keyword>
<evidence type="ECO:0000256" key="5">
    <source>
        <dbReference type="ARBA" id="ARBA00022968"/>
    </source>
</evidence>
<feature type="compositionally biased region" description="Basic residues" evidence="10">
    <location>
        <begin position="488"/>
        <end position="498"/>
    </location>
</feature>
<accession>A0AAN9ANS9</accession>
<evidence type="ECO:0000256" key="8">
    <source>
        <dbReference type="ARBA" id="ARBA00023180"/>
    </source>
</evidence>
<dbReference type="EC" id="2.8.2.-" evidence="9"/>
<comment type="similarity">
    <text evidence="2 9">Belongs to the sulfotransferase 6 family.</text>
</comment>
<evidence type="ECO:0000256" key="9">
    <source>
        <dbReference type="RuleBase" id="RU364122"/>
    </source>
</evidence>
<feature type="region of interest" description="Disordered" evidence="10">
    <location>
        <begin position="440"/>
        <end position="506"/>
    </location>
</feature>
<protein>
    <recommendedName>
        <fullName evidence="9">Heparan-sulfate 6-O-sulfotransferase</fullName>
        <ecNumber evidence="9">2.8.2.-</ecNumber>
    </recommendedName>
</protein>
<feature type="transmembrane region" description="Helical" evidence="9">
    <location>
        <begin position="9"/>
        <end position="29"/>
    </location>
</feature>
<dbReference type="InterPro" id="IPR005331">
    <property type="entry name" value="Sulfotransferase"/>
</dbReference>
<keyword evidence="12" id="KW-1185">Reference proteome</keyword>
<dbReference type="Gene3D" id="3.40.50.300">
    <property type="entry name" value="P-loop containing nucleotide triphosphate hydrolases"/>
    <property type="match status" value="1"/>
</dbReference>
<name>A0AAN9ANS9_9CAEN</name>
<comment type="catalytic activity">
    <reaction evidence="9">
        <text>alpha-D-glucosaminyl-[heparan sulfate](n) + 3'-phosphoadenylyl sulfate = 6-sulfo-alpha-D-glucosaminyl-[heparan sulfate](n) + adenosine 3',5'-bisphosphate + H(+)</text>
        <dbReference type="Rhea" id="RHEA:56604"/>
        <dbReference type="Rhea" id="RHEA-COMP:9830"/>
        <dbReference type="Rhea" id="RHEA-COMP:14621"/>
        <dbReference type="ChEBI" id="CHEBI:15378"/>
        <dbReference type="ChEBI" id="CHEBI:58339"/>
        <dbReference type="ChEBI" id="CHEBI:58343"/>
        <dbReference type="ChEBI" id="CHEBI:58388"/>
        <dbReference type="ChEBI" id="CHEBI:140604"/>
    </reaction>
</comment>
<dbReference type="InterPro" id="IPR027417">
    <property type="entry name" value="P-loop_NTPase"/>
</dbReference>
<comment type="function">
    <text evidence="9">6-O-sulfation enzyme which catalyzes the transfer of sulfate from 3'-phosphoadenosine 5'-phosphosulfate (PAPS) to position 6 of the N-sulfoglucosamine residue (GlcNS) of heparan sulfate.</text>
</comment>
<keyword evidence="6 9" id="KW-1133">Transmembrane helix</keyword>
<comment type="subcellular location">
    <subcellularLocation>
        <location evidence="1 9">Membrane</location>
        <topology evidence="1 9">Single-pass type II membrane protein</topology>
    </subcellularLocation>
</comment>